<gene>
    <name evidence="3" type="ORF">ACFSAH_12380</name>
</gene>
<protein>
    <submittedName>
        <fullName evidence="3">SRPBCC domain-containing protein</fullName>
    </submittedName>
</protein>
<dbReference type="InterPro" id="IPR023393">
    <property type="entry name" value="START-like_dom_sf"/>
</dbReference>
<organism evidence="3 4">
    <name type="scientific">Pseudopedobacter beijingensis</name>
    <dbReference type="NCBI Taxonomy" id="1207056"/>
    <lineage>
        <taxon>Bacteria</taxon>
        <taxon>Pseudomonadati</taxon>
        <taxon>Bacteroidota</taxon>
        <taxon>Sphingobacteriia</taxon>
        <taxon>Sphingobacteriales</taxon>
        <taxon>Sphingobacteriaceae</taxon>
        <taxon>Pseudopedobacter</taxon>
    </lineage>
</organism>
<evidence type="ECO:0000313" key="4">
    <source>
        <dbReference type="Proteomes" id="UP001597118"/>
    </source>
</evidence>
<accession>A0ABW4IGC5</accession>
<evidence type="ECO:0000313" key="3">
    <source>
        <dbReference type="EMBL" id="MFD1630681.1"/>
    </source>
</evidence>
<sequence>MNENAIKISAIIQADIKHVWESWNNPDSVKQWNTAMPSWHCPKAENDFTIGGKFFYTMAAKDGSFSFDFEGEYTNIIPHQQIAYTMGDGRKVEIYFKSVPEGVEINERFEPENMNSLEMQKEGWQSILNNFKKHVENQ</sequence>
<dbReference type="InterPro" id="IPR013538">
    <property type="entry name" value="ASHA1/2-like_C"/>
</dbReference>
<feature type="domain" description="Activator of Hsp90 ATPase homologue 1/2-like C-terminal" evidence="2">
    <location>
        <begin position="14"/>
        <end position="136"/>
    </location>
</feature>
<name>A0ABW4IGC5_9SPHI</name>
<dbReference type="EMBL" id="JBHUDG010000019">
    <property type="protein sequence ID" value="MFD1630681.1"/>
    <property type="molecule type" value="Genomic_DNA"/>
</dbReference>
<proteinExistence type="inferred from homology"/>
<dbReference type="Proteomes" id="UP001597118">
    <property type="component" value="Unassembled WGS sequence"/>
</dbReference>
<dbReference type="RefSeq" id="WP_379663059.1">
    <property type="nucleotide sequence ID" value="NZ_JBHUDG010000019.1"/>
</dbReference>
<dbReference type="Pfam" id="PF08327">
    <property type="entry name" value="AHSA1"/>
    <property type="match status" value="1"/>
</dbReference>
<evidence type="ECO:0000259" key="2">
    <source>
        <dbReference type="Pfam" id="PF08327"/>
    </source>
</evidence>
<keyword evidence="4" id="KW-1185">Reference proteome</keyword>
<comment type="similarity">
    <text evidence="1">Belongs to the AHA1 family.</text>
</comment>
<comment type="caution">
    <text evidence="3">The sequence shown here is derived from an EMBL/GenBank/DDBJ whole genome shotgun (WGS) entry which is preliminary data.</text>
</comment>
<reference evidence="4" key="1">
    <citation type="journal article" date="2019" name="Int. J. Syst. Evol. Microbiol.">
        <title>The Global Catalogue of Microorganisms (GCM) 10K type strain sequencing project: providing services to taxonomists for standard genome sequencing and annotation.</title>
        <authorList>
            <consortium name="The Broad Institute Genomics Platform"/>
            <consortium name="The Broad Institute Genome Sequencing Center for Infectious Disease"/>
            <person name="Wu L."/>
            <person name="Ma J."/>
        </authorList>
    </citation>
    <scope>NUCLEOTIDE SEQUENCE [LARGE SCALE GENOMIC DNA]</scope>
    <source>
        <strain evidence="4">CCUG 53762</strain>
    </source>
</reference>
<dbReference type="SUPFAM" id="SSF55961">
    <property type="entry name" value="Bet v1-like"/>
    <property type="match status" value="1"/>
</dbReference>
<dbReference type="Gene3D" id="3.30.530.20">
    <property type="match status" value="1"/>
</dbReference>
<evidence type="ECO:0000256" key="1">
    <source>
        <dbReference type="ARBA" id="ARBA00006817"/>
    </source>
</evidence>